<feature type="transmembrane region" description="Helical" evidence="8">
    <location>
        <begin position="348"/>
        <end position="371"/>
    </location>
</feature>
<protein>
    <submittedName>
        <fullName evidence="10">MFS transporter</fullName>
    </submittedName>
</protein>
<feature type="transmembrane region" description="Helical" evidence="8">
    <location>
        <begin position="287"/>
        <end position="310"/>
    </location>
</feature>
<evidence type="ECO:0000256" key="2">
    <source>
        <dbReference type="ARBA" id="ARBA00022448"/>
    </source>
</evidence>
<dbReference type="PANTHER" id="PTHR23522:SF10">
    <property type="entry name" value="3-PHENYLPROPIONIC ACID TRANSPORTER-RELATED"/>
    <property type="match status" value="1"/>
</dbReference>
<keyword evidence="6 8" id="KW-1133">Transmembrane helix</keyword>
<comment type="subcellular location">
    <subcellularLocation>
        <location evidence="1">Cell inner membrane</location>
        <topology evidence="1">Multi-pass membrane protein</topology>
    </subcellularLocation>
</comment>
<keyword evidence="4" id="KW-0997">Cell inner membrane</keyword>
<feature type="transmembrane region" description="Helical" evidence="8">
    <location>
        <begin position="52"/>
        <end position="72"/>
    </location>
</feature>
<feature type="transmembrane region" description="Helical" evidence="8">
    <location>
        <begin position="84"/>
        <end position="105"/>
    </location>
</feature>
<feature type="transmembrane region" description="Helical" evidence="8">
    <location>
        <begin position="255"/>
        <end position="275"/>
    </location>
</feature>
<dbReference type="InterPro" id="IPR024989">
    <property type="entry name" value="MFS_assoc_dom"/>
</dbReference>
<keyword evidence="11" id="KW-1185">Reference proteome</keyword>
<organism evidence="10 11">
    <name type="scientific">Vagococcus silagei</name>
    <dbReference type="NCBI Taxonomy" id="2508885"/>
    <lineage>
        <taxon>Bacteria</taxon>
        <taxon>Bacillati</taxon>
        <taxon>Bacillota</taxon>
        <taxon>Bacilli</taxon>
        <taxon>Lactobacillales</taxon>
        <taxon>Enterococcaceae</taxon>
        <taxon>Vagococcus</taxon>
    </lineage>
</organism>
<dbReference type="InterPro" id="IPR036259">
    <property type="entry name" value="MFS_trans_sf"/>
</dbReference>
<feature type="transmembrane region" description="Helical" evidence="8">
    <location>
        <begin position="377"/>
        <end position="396"/>
    </location>
</feature>
<accession>A0A4S3B0N8</accession>
<evidence type="ECO:0000256" key="3">
    <source>
        <dbReference type="ARBA" id="ARBA00022475"/>
    </source>
</evidence>
<feature type="domain" description="Major facilitator superfamily associated" evidence="9">
    <location>
        <begin position="60"/>
        <end position="367"/>
    </location>
</feature>
<dbReference type="Pfam" id="PF12832">
    <property type="entry name" value="MFS_1_like"/>
    <property type="match status" value="1"/>
</dbReference>
<proteinExistence type="predicted"/>
<evidence type="ECO:0000256" key="6">
    <source>
        <dbReference type="ARBA" id="ARBA00022989"/>
    </source>
</evidence>
<feature type="transmembrane region" description="Helical" evidence="8">
    <location>
        <begin position="12"/>
        <end position="40"/>
    </location>
</feature>
<comment type="caution">
    <text evidence="10">The sequence shown here is derived from an EMBL/GenBank/DDBJ whole genome shotgun (WGS) entry which is preliminary data.</text>
</comment>
<dbReference type="GO" id="GO:0005886">
    <property type="term" value="C:plasma membrane"/>
    <property type="evidence" value="ECO:0007669"/>
    <property type="project" value="UniProtKB-SubCell"/>
</dbReference>
<evidence type="ECO:0000256" key="5">
    <source>
        <dbReference type="ARBA" id="ARBA00022692"/>
    </source>
</evidence>
<dbReference type="Proteomes" id="UP000310506">
    <property type="component" value="Unassembled WGS sequence"/>
</dbReference>
<sequence length="403" mass="44452">MENTIQTKHTTFIYATLQFIYWAMNCSIYSFAGMLFIYAVKNQGKPISNGTLSFGIMLSLANLISAFLQPYISEAIIKKYHYSLTKIIIILNTLTSLSLLILPFILNSGAFLLFGFGISLVLILTMQPFINALGFDFINHNIPINFGVSRGAGSIGFALSSFVVGLILSRYSPKYLPLIVLCLSLLLFVPVLLLKSSSHHQESSQDVEKTKMTLLFSKYPFLLELLIGFSSLFIFHTFVTSLLGHLLTGRGGTSANLGIALMIAGFCELPAMFFFSSLIKIKDSKYWVNFSAIFFFIRSIALFLAFTPSLMISTQFLQSTSFALFIPASAYLFNQYLDPSDNTLGQSLITATMTIGGVLGNLIGSFFLRTFISPTPLLIFGIIVTGFGFISIHCGLKKMTATP</sequence>
<keyword evidence="3" id="KW-1003">Cell membrane</keyword>
<dbReference type="RefSeq" id="WP_136137671.1">
    <property type="nucleotide sequence ID" value="NZ_SDGV01000026.1"/>
</dbReference>
<dbReference type="EMBL" id="SDGV01000026">
    <property type="protein sequence ID" value="THB60332.1"/>
    <property type="molecule type" value="Genomic_DNA"/>
</dbReference>
<evidence type="ECO:0000256" key="1">
    <source>
        <dbReference type="ARBA" id="ARBA00004429"/>
    </source>
</evidence>
<evidence type="ECO:0000259" key="9">
    <source>
        <dbReference type="Pfam" id="PF12832"/>
    </source>
</evidence>
<keyword evidence="7 8" id="KW-0472">Membrane</keyword>
<dbReference type="AlphaFoldDB" id="A0A4S3B0N8"/>
<feature type="transmembrane region" description="Helical" evidence="8">
    <location>
        <begin position="316"/>
        <end position="336"/>
    </location>
</feature>
<gene>
    <name evidence="10" type="ORF">ESZ54_10805</name>
</gene>
<name>A0A4S3B0N8_9ENTE</name>
<reference evidence="10 11" key="1">
    <citation type="submission" date="2019-01" db="EMBL/GenBank/DDBJ databases">
        <title>Vagococcus silagei sp. nov. isolated from brewer's grain.</title>
        <authorList>
            <person name="Guu J.-R."/>
        </authorList>
    </citation>
    <scope>NUCLEOTIDE SEQUENCE [LARGE SCALE GENOMIC DNA]</scope>
    <source>
        <strain evidence="10 11">2B-2</strain>
    </source>
</reference>
<evidence type="ECO:0000256" key="4">
    <source>
        <dbReference type="ARBA" id="ARBA00022519"/>
    </source>
</evidence>
<evidence type="ECO:0000313" key="11">
    <source>
        <dbReference type="Proteomes" id="UP000310506"/>
    </source>
</evidence>
<dbReference type="OrthoDB" id="1653456at2"/>
<keyword evidence="2" id="KW-0813">Transport</keyword>
<dbReference type="SUPFAM" id="SSF103473">
    <property type="entry name" value="MFS general substrate transporter"/>
    <property type="match status" value="1"/>
</dbReference>
<feature type="transmembrane region" description="Helical" evidence="8">
    <location>
        <begin position="221"/>
        <end position="243"/>
    </location>
</feature>
<feature type="transmembrane region" description="Helical" evidence="8">
    <location>
        <begin position="151"/>
        <end position="169"/>
    </location>
</feature>
<evidence type="ECO:0000313" key="10">
    <source>
        <dbReference type="EMBL" id="THB60332.1"/>
    </source>
</evidence>
<dbReference type="PANTHER" id="PTHR23522">
    <property type="entry name" value="BLL5896 PROTEIN"/>
    <property type="match status" value="1"/>
</dbReference>
<evidence type="ECO:0000256" key="7">
    <source>
        <dbReference type="ARBA" id="ARBA00023136"/>
    </source>
</evidence>
<keyword evidence="5 8" id="KW-0812">Transmembrane</keyword>
<feature type="transmembrane region" description="Helical" evidence="8">
    <location>
        <begin position="175"/>
        <end position="194"/>
    </location>
</feature>
<feature type="transmembrane region" description="Helical" evidence="8">
    <location>
        <begin position="111"/>
        <end position="130"/>
    </location>
</feature>
<dbReference type="Gene3D" id="1.20.1250.20">
    <property type="entry name" value="MFS general substrate transporter like domains"/>
    <property type="match status" value="2"/>
</dbReference>
<evidence type="ECO:0000256" key="8">
    <source>
        <dbReference type="SAM" id="Phobius"/>
    </source>
</evidence>